<dbReference type="InterPro" id="IPR003805">
    <property type="entry name" value="CobS"/>
</dbReference>
<evidence type="ECO:0000256" key="10">
    <source>
        <dbReference type="ARBA" id="ARBA00022692"/>
    </source>
</evidence>
<evidence type="ECO:0000256" key="17">
    <source>
        <dbReference type="ARBA" id="ARBA00048623"/>
    </source>
</evidence>
<evidence type="ECO:0000256" key="4">
    <source>
        <dbReference type="ARBA" id="ARBA00010561"/>
    </source>
</evidence>
<dbReference type="GO" id="GO:0009236">
    <property type="term" value="P:cobalamin biosynthetic process"/>
    <property type="evidence" value="ECO:0007669"/>
    <property type="project" value="UniProtKB-UniRule"/>
</dbReference>
<evidence type="ECO:0000256" key="13">
    <source>
        <dbReference type="ARBA" id="ARBA00023136"/>
    </source>
</evidence>
<comment type="catalytic activity">
    <reaction evidence="18 19">
        <text>alpha-ribazole 5'-phosphate + adenosylcob(III)inamide-GDP = adenosylcob(III)alamin 5'-phosphate + GMP + H(+)</text>
        <dbReference type="Rhea" id="RHEA:23560"/>
        <dbReference type="ChEBI" id="CHEBI:15378"/>
        <dbReference type="ChEBI" id="CHEBI:57918"/>
        <dbReference type="ChEBI" id="CHEBI:58115"/>
        <dbReference type="ChEBI" id="CHEBI:60487"/>
        <dbReference type="ChEBI" id="CHEBI:60493"/>
        <dbReference type="EC" id="2.7.8.26"/>
    </reaction>
</comment>
<keyword evidence="7 19" id="KW-1003">Cell membrane</keyword>
<dbReference type="PANTHER" id="PTHR34148">
    <property type="entry name" value="ADENOSYLCOBINAMIDE-GDP RIBAZOLETRANSFERASE"/>
    <property type="match status" value="1"/>
</dbReference>
<dbReference type="PANTHER" id="PTHR34148:SF1">
    <property type="entry name" value="ADENOSYLCOBINAMIDE-GDP RIBAZOLETRANSFERASE"/>
    <property type="match status" value="1"/>
</dbReference>
<dbReference type="Pfam" id="PF02654">
    <property type="entry name" value="CobS"/>
    <property type="match status" value="1"/>
</dbReference>
<comment type="cofactor">
    <cofactor evidence="1 19">
        <name>Mg(2+)</name>
        <dbReference type="ChEBI" id="CHEBI:18420"/>
    </cofactor>
</comment>
<evidence type="ECO:0000313" key="20">
    <source>
        <dbReference type="EMBL" id="NKE71913.1"/>
    </source>
</evidence>
<dbReference type="EC" id="2.7.8.26" evidence="5 19"/>
<evidence type="ECO:0000256" key="7">
    <source>
        <dbReference type="ARBA" id="ARBA00022475"/>
    </source>
</evidence>
<evidence type="ECO:0000256" key="11">
    <source>
        <dbReference type="ARBA" id="ARBA00022842"/>
    </source>
</evidence>
<comment type="subcellular location">
    <subcellularLocation>
        <location evidence="2 19">Cell membrane</location>
        <topology evidence="2 19">Multi-pass membrane protein</topology>
    </subcellularLocation>
</comment>
<keyword evidence="13 19" id="KW-0472">Membrane</keyword>
<evidence type="ECO:0000256" key="12">
    <source>
        <dbReference type="ARBA" id="ARBA00022989"/>
    </source>
</evidence>
<dbReference type="GO" id="GO:0005886">
    <property type="term" value="C:plasma membrane"/>
    <property type="evidence" value="ECO:0007669"/>
    <property type="project" value="UniProtKB-SubCell"/>
</dbReference>
<keyword evidence="8 19" id="KW-0169">Cobalamin biosynthesis</keyword>
<dbReference type="GO" id="GO:0051073">
    <property type="term" value="F:adenosylcobinamide-GDP ribazoletransferase activity"/>
    <property type="evidence" value="ECO:0007669"/>
    <property type="project" value="UniProtKB-UniRule"/>
</dbReference>
<keyword evidence="9 19" id="KW-0808">Transferase</keyword>
<comment type="catalytic activity">
    <reaction evidence="17 19">
        <text>alpha-ribazole + adenosylcob(III)inamide-GDP = adenosylcob(III)alamin + GMP + H(+)</text>
        <dbReference type="Rhea" id="RHEA:16049"/>
        <dbReference type="ChEBI" id="CHEBI:10329"/>
        <dbReference type="ChEBI" id="CHEBI:15378"/>
        <dbReference type="ChEBI" id="CHEBI:18408"/>
        <dbReference type="ChEBI" id="CHEBI:58115"/>
        <dbReference type="ChEBI" id="CHEBI:60487"/>
        <dbReference type="EC" id="2.7.8.26"/>
    </reaction>
</comment>
<evidence type="ECO:0000256" key="2">
    <source>
        <dbReference type="ARBA" id="ARBA00004651"/>
    </source>
</evidence>
<evidence type="ECO:0000256" key="18">
    <source>
        <dbReference type="ARBA" id="ARBA00049504"/>
    </source>
</evidence>
<feature type="transmembrane region" description="Helical" evidence="19">
    <location>
        <begin position="106"/>
        <end position="124"/>
    </location>
</feature>
<comment type="similarity">
    <text evidence="4 19">Belongs to the CobS family.</text>
</comment>
<evidence type="ECO:0000313" key="21">
    <source>
        <dbReference type="Proteomes" id="UP000534783"/>
    </source>
</evidence>
<name>A0A7X6DRU6_9BACT</name>
<keyword evidence="10 19" id="KW-0812">Transmembrane</keyword>
<accession>A0A7X6DRU6</accession>
<feature type="transmembrane region" description="Helical" evidence="19">
    <location>
        <begin position="178"/>
        <end position="209"/>
    </location>
</feature>
<evidence type="ECO:0000256" key="9">
    <source>
        <dbReference type="ARBA" id="ARBA00022679"/>
    </source>
</evidence>
<evidence type="ECO:0000256" key="8">
    <source>
        <dbReference type="ARBA" id="ARBA00022573"/>
    </source>
</evidence>
<dbReference type="EMBL" id="VTOW01000002">
    <property type="protein sequence ID" value="NKE71913.1"/>
    <property type="molecule type" value="Genomic_DNA"/>
</dbReference>
<reference evidence="20 21" key="1">
    <citation type="journal article" date="2020" name="Nature">
        <title>Bacterial chemolithoautotrophy via manganese oxidation.</title>
        <authorList>
            <person name="Yu H."/>
            <person name="Leadbetter J.R."/>
        </authorList>
    </citation>
    <scope>NUCLEOTIDE SEQUENCE [LARGE SCALE GENOMIC DNA]</scope>
    <source>
        <strain evidence="20 21">Mn-1</strain>
    </source>
</reference>
<feature type="transmembrane region" description="Helical" evidence="19">
    <location>
        <begin position="136"/>
        <end position="158"/>
    </location>
</feature>
<evidence type="ECO:0000256" key="6">
    <source>
        <dbReference type="ARBA" id="ARBA00015850"/>
    </source>
</evidence>
<evidence type="ECO:0000256" key="19">
    <source>
        <dbReference type="HAMAP-Rule" id="MF_00719"/>
    </source>
</evidence>
<dbReference type="GO" id="GO:0008818">
    <property type="term" value="F:cobalamin 5'-phosphate synthase activity"/>
    <property type="evidence" value="ECO:0007669"/>
    <property type="project" value="UniProtKB-UniRule"/>
</dbReference>
<feature type="transmembrane region" description="Helical" evidence="19">
    <location>
        <begin position="32"/>
        <end position="52"/>
    </location>
</feature>
<sequence>MRSFFTAIGTLTIVPCHHSMIATERDLGRSVLFFPVVGLAIGAFLLGMVRLLEPVLAPAPLAALLLLALALLTGGLHLDGLADLCDGLAAGGGRERILSVMKDPHIGAFGVIGLGVVLILKYALFGEMIRRGWLSAFLLMGLLSRWAMVLASFIGRYARESGTAQPFIGQIHWLPCAGATVITLAGTFLISKGIGLIAASLVFLSVWLFNRFLESRIGGWTGDTLGALSEMVEVGVLLFISAV</sequence>
<keyword evidence="11 19" id="KW-0460">Magnesium</keyword>
<protein>
    <recommendedName>
        <fullName evidence="6 19">Adenosylcobinamide-GDP ribazoletransferase</fullName>
        <ecNumber evidence="5 19">2.7.8.26</ecNumber>
    </recommendedName>
    <alternativeName>
        <fullName evidence="16 19">Cobalamin synthase</fullName>
    </alternativeName>
    <alternativeName>
        <fullName evidence="15 19">Cobalamin-5'-phosphate synthase</fullName>
    </alternativeName>
</protein>
<evidence type="ECO:0000256" key="3">
    <source>
        <dbReference type="ARBA" id="ARBA00004663"/>
    </source>
</evidence>
<dbReference type="AlphaFoldDB" id="A0A7X6DRU6"/>
<evidence type="ECO:0000256" key="15">
    <source>
        <dbReference type="ARBA" id="ARBA00032605"/>
    </source>
</evidence>
<comment type="function">
    <text evidence="14 19">Joins adenosylcobinamide-GDP and alpha-ribazole to generate adenosylcobalamin (Ado-cobalamin). Also synthesizes adenosylcobalamin 5'-phosphate from adenosylcobinamide-GDP and alpha-ribazole 5'-phosphate.</text>
</comment>
<dbReference type="RefSeq" id="WP_168060975.1">
    <property type="nucleotide sequence ID" value="NZ_VTOW01000002.1"/>
</dbReference>
<dbReference type="HAMAP" id="MF_00719">
    <property type="entry name" value="CobS"/>
    <property type="match status" value="1"/>
</dbReference>
<proteinExistence type="inferred from homology"/>
<organism evidence="20 21">
    <name type="scientific">Candidatus Manganitrophus noduliformans</name>
    <dbReference type="NCBI Taxonomy" id="2606439"/>
    <lineage>
        <taxon>Bacteria</taxon>
        <taxon>Pseudomonadati</taxon>
        <taxon>Nitrospirota</taxon>
        <taxon>Nitrospiria</taxon>
        <taxon>Candidatus Troglogloeales</taxon>
        <taxon>Candidatus Manganitrophaceae</taxon>
        <taxon>Candidatus Manganitrophus</taxon>
    </lineage>
</organism>
<dbReference type="Proteomes" id="UP000534783">
    <property type="component" value="Unassembled WGS sequence"/>
</dbReference>
<evidence type="ECO:0000256" key="1">
    <source>
        <dbReference type="ARBA" id="ARBA00001946"/>
    </source>
</evidence>
<dbReference type="UniPathway" id="UPA00148">
    <property type="reaction ID" value="UER00238"/>
</dbReference>
<gene>
    <name evidence="19 20" type="primary">cobS</name>
    <name evidence="20" type="ORF">MNODULE_14285</name>
</gene>
<feature type="transmembrane region" description="Helical" evidence="19">
    <location>
        <begin position="59"/>
        <end position="78"/>
    </location>
</feature>
<dbReference type="NCBIfam" id="TIGR00317">
    <property type="entry name" value="cobS"/>
    <property type="match status" value="1"/>
</dbReference>
<evidence type="ECO:0000256" key="16">
    <source>
        <dbReference type="ARBA" id="ARBA00032853"/>
    </source>
</evidence>
<evidence type="ECO:0000256" key="14">
    <source>
        <dbReference type="ARBA" id="ARBA00025228"/>
    </source>
</evidence>
<comment type="pathway">
    <text evidence="3 19">Cofactor biosynthesis; adenosylcobalamin biosynthesis; adenosylcobalamin from cob(II)yrinate a,c-diamide: step 7/7.</text>
</comment>
<keyword evidence="12 19" id="KW-1133">Transmembrane helix</keyword>
<comment type="caution">
    <text evidence="20">The sequence shown here is derived from an EMBL/GenBank/DDBJ whole genome shotgun (WGS) entry which is preliminary data.</text>
</comment>
<keyword evidence="21" id="KW-1185">Reference proteome</keyword>
<evidence type="ECO:0000256" key="5">
    <source>
        <dbReference type="ARBA" id="ARBA00013200"/>
    </source>
</evidence>